<accession>A0ABN6LF74</accession>
<reference evidence="1 2" key="1">
    <citation type="submission" date="2021-12" db="EMBL/GenBank/DDBJ databases">
        <title>Genome sequencing of bacteria with rrn-lacking chromosome and rrn-plasmid.</title>
        <authorList>
            <person name="Anda M."/>
            <person name="Iwasaki W."/>
        </authorList>
    </citation>
    <scope>NUCLEOTIDE SEQUENCE [LARGE SCALE GENOMIC DNA]</scope>
    <source>
        <strain evidence="1 2">NBRC 101262</strain>
        <plasmid evidence="1 2">pPP4</plasmid>
    </source>
</reference>
<dbReference type="RefSeq" id="WP_332921885.1">
    <property type="nucleotide sequence ID" value="NZ_AP025296.1"/>
</dbReference>
<dbReference type="EMBL" id="AP025296">
    <property type="protein sequence ID" value="BDD01818.1"/>
    <property type="molecule type" value="Genomic_DNA"/>
</dbReference>
<evidence type="ECO:0000313" key="2">
    <source>
        <dbReference type="Proteomes" id="UP001354989"/>
    </source>
</evidence>
<keyword evidence="1" id="KW-0614">Plasmid</keyword>
<organism evidence="1 2">
    <name type="scientific">Persicobacter psychrovividus</name>
    <dbReference type="NCBI Taxonomy" id="387638"/>
    <lineage>
        <taxon>Bacteria</taxon>
        <taxon>Pseudomonadati</taxon>
        <taxon>Bacteroidota</taxon>
        <taxon>Cytophagia</taxon>
        <taxon>Cytophagales</taxon>
        <taxon>Persicobacteraceae</taxon>
        <taxon>Persicobacter</taxon>
    </lineage>
</organism>
<geneLocation type="plasmid" evidence="1 2">
    <name>pPP4</name>
</geneLocation>
<name>A0ABN6LF74_9BACT</name>
<sequence length="69" mass="7573">MPKLTKLSICASFLMMTAAGYSYFHKSAERNAKMLKASTFLRKPLSAKGQSNVYIPDSLSINNTDAAIK</sequence>
<dbReference type="Proteomes" id="UP001354989">
    <property type="component" value="Plasmid pPP4"/>
</dbReference>
<proteinExistence type="predicted"/>
<evidence type="ECO:0000313" key="1">
    <source>
        <dbReference type="EMBL" id="BDD01818.1"/>
    </source>
</evidence>
<gene>
    <name evidence="1" type="ORF">PEPS_40980</name>
</gene>
<keyword evidence="2" id="KW-1185">Reference proteome</keyword>
<protein>
    <submittedName>
        <fullName evidence="1">Uncharacterized protein</fullName>
    </submittedName>
</protein>